<feature type="region of interest" description="Disordered" evidence="1">
    <location>
        <begin position="1359"/>
        <end position="1378"/>
    </location>
</feature>
<feature type="compositionally biased region" description="Polar residues" evidence="1">
    <location>
        <begin position="404"/>
        <end position="439"/>
    </location>
</feature>
<name>A0A8H5GNC6_9AGAR</name>
<feature type="compositionally biased region" description="Polar residues" evidence="1">
    <location>
        <begin position="142"/>
        <end position="169"/>
    </location>
</feature>
<feature type="compositionally biased region" description="Acidic residues" evidence="1">
    <location>
        <begin position="789"/>
        <end position="814"/>
    </location>
</feature>
<gene>
    <name evidence="3" type="ORF">D9758_004468</name>
</gene>
<feature type="compositionally biased region" description="Acidic residues" evidence="1">
    <location>
        <begin position="242"/>
        <end position="258"/>
    </location>
</feature>
<feature type="compositionally biased region" description="Acidic residues" evidence="1">
    <location>
        <begin position="197"/>
        <end position="213"/>
    </location>
</feature>
<feature type="region of interest" description="Disordered" evidence="1">
    <location>
        <begin position="1556"/>
        <end position="1611"/>
    </location>
</feature>
<organism evidence="3 4">
    <name type="scientific">Tetrapyrgos nigripes</name>
    <dbReference type="NCBI Taxonomy" id="182062"/>
    <lineage>
        <taxon>Eukaryota</taxon>
        <taxon>Fungi</taxon>
        <taxon>Dikarya</taxon>
        <taxon>Basidiomycota</taxon>
        <taxon>Agaricomycotina</taxon>
        <taxon>Agaricomycetes</taxon>
        <taxon>Agaricomycetidae</taxon>
        <taxon>Agaricales</taxon>
        <taxon>Marasmiineae</taxon>
        <taxon>Marasmiaceae</taxon>
        <taxon>Tetrapyrgos</taxon>
    </lineage>
</organism>
<keyword evidence="4" id="KW-1185">Reference proteome</keyword>
<feature type="region of interest" description="Disordered" evidence="1">
    <location>
        <begin position="1394"/>
        <end position="1522"/>
    </location>
</feature>
<feature type="compositionally biased region" description="Polar residues" evidence="1">
    <location>
        <begin position="1394"/>
        <end position="1451"/>
    </location>
</feature>
<feature type="compositionally biased region" description="Basic and acidic residues" evidence="1">
    <location>
        <begin position="1211"/>
        <end position="1222"/>
    </location>
</feature>
<feature type="compositionally biased region" description="Polar residues" evidence="1">
    <location>
        <begin position="910"/>
        <end position="928"/>
    </location>
</feature>
<feature type="compositionally biased region" description="Polar residues" evidence="1">
    <location>
        <begin position="375"/>
        <end position="385"/>
    </location>
</feature>
<feature type="compositionally biased region" description="Basic and acidic residues" evidence="1">
    <location>
        <begin position="627"/>
        <end position="645"/>
    </location>
</feature>
<dbReference type="CDD" id="cd11655">
    <property type="entry name" value="rap1_myb-like"/>
    <property type="match status" value="1"/>
</dbReference>
<accession>A0A8H5GNC6</accession>
<feature type="compositionally biased region" description="Acidic residues" evidence="1">
    <location>
        <begin position="754"/>
        <end position="773"/>
    </location>
</feature>
<feature type="compositionally biased region" description="Low complexity" evidence="1">
    <location>
        <begin position="507"/>
        <end position="528"/>
    </location>
</feature>
<feature type="domain" description="TERF2-interacting telomeric protein 1 Myb" evidence="2">
    <location>
        <begin position="10"/>
        <end position="63"/>
    </location>
</feature>
<feature type="compositionally biased region" description="Basic and acidic residues" evidence="1">
    <location>
        <begin position="1229"/>
        <end position="1243"/>
    </location>
</feature>
<feature type="compositionally biased region" description="Basic and acidic residues" evidence="1">
    <location>
        <begin position="1359"/>
        <end position="1368"/>
    </location>
</feature>
<feature type="compositionally biased region" description="Low complexity" evidence="1">
    <location>
        <begin position="362"/>
        <end position="374"/>
    </location>
</feature>
<dbReference type="Gene3D" id="1.10.10.60">
    <property type="entry name" value="Homeodomain-like"/>
    <property type="match status" value="1"/>
</dbReference>
<feature type="compositionally biased region" description="Polar residues" evidence="1">
    <location>
        <begin position="941"/>
        <end position="951"/>
    </location>
</feature>
<feature type="compositionally biased region" description="Low complexity" evidence="1">
    <location>
        <begin position="1452"/>
        <end position="1471"/>
    </location>
</feature>
<evidence type="ECO:0000259" key="2">
    <source>
        <dbReference type="Pfam" id="PF08914"/>
    </source>
</evidence>
<feature type="compositionally biased region" description="Polar residues" evidence="1">
    <location>
        <begin position="468"/>
        <end position="479"/>
    </location>
</feature>
<feature type="region of interest" description="Disordered" evidence="1">
    <location>
        <begin position="321"/>
        <end position="955"/>
    </location>
</feature>
<dbReference type="Pfam" id="PF08914">
    <property type="entry name" value="Myb_Rap1"/>
    <property type="match status" value="1"/>
</dbReference>
<feature type="compositionally biased region" description="Polar residues" evidence="1">
    <location>
        <begin position="1497"/>
        <end position="1508"/>
    </location>
</feature>
<feature type="compositionally biased region" description="Basic and acidic residues" evidence="1">
    <location>
        <begin position="732"/>
        <end position="753"/>
    </location>
</feature>
<dbReference type="InterPro" id="IPR009057">
    <property type="entry name" value="Homeodomain-like_sf"/>
</dbReference>
<feature type="compositionally biased region" description="Basic residues" evidence="1">
    <location>
        <begin position="1097"/>
        <end position="1106"/>
    </location>
</feature>
<evidence type="ECO:0000256" key="1">
    <source>
        <dbReference type="SAM" id="MobiDB-lite"/>
    </source>
</evidence>
<reference evidence="3 4" key="1">
    <citation type="journal article" date="2020" name="ISME J.">
        <title>Uncovering the hidden diversity of litter-decomposition mechanisms in mushroom-forming fungi.</title>
        <authorList>
            <person name="Floudas D."/>
            <person name="Bentzer J."/>
            <person name="Ahren D."/>
            <person name="Johansson T."/>
            <person name="Persson P."/>
            <person name="Tunlid A."/>
        </authorList>
    </citation>
    <scope>NUCLEOTIDE SEQUENCE [LARGE SCALE GENOMIC DNA]</scope>
    <source>
        <strain evidence="3 4">CBS 291.85</strain>
    </source>
</reference>
<feature type="compositionally biased region" description="Acidic residues" evidence="1">
    <location>
        <begin position="708"/>
        <end position="718"/>
    </location>
</feature>
<feature type="compositionally biased region" description="Polar residues" evidence="1">
    <location>
        <begin position="1261"/>
        <end position="1273"/>
    </location>
</feature>
<evidence type="ECO:0000313" key="3">
    <source>
        <dbReference type="EMBL" id="KAF5367961.1"/>
    </source>
</evidence>
<feature type="compositionally biased region" description="Basic and acidic residues" evidence="1">
    <location>
        <begin position="1107"/>
        <end position="1121"/>
    </location>
</feature>
<feature type="region of interest" description="Disordered" evidence="1">
    <location>
        <begin position="100"/>
        <end position="300"/>
    </location>
</feature>
<sequence>MAGYYVRNAYTVNDDKNLIAYLANFSEKRGGNQIYKELVDNAGNKWPWSKRHTWQSWRDRYCKNKDFFDQGIRRQLKINEAARQFTGASSRSAAAAIASAKVSASNTSNFDAVDESAGPRKRKRESLPIKPAKPDKRAKVSPETSTGASGSGNRTVERNGSQKSQSAPGRTSDRGEGSSRGVTGPHQAKAVLSLEDSGAEGEEEADEDEDDSGSEGTIRREHAPSDDYSGQLFQSHRRRDEGEDESEDDEDEDAEDDREVNRLLSDAAPVEEFQRMEEDRSEEESSLYASTPEPMDKGKAKAIDAHIPMSIDEEEDSMYAITQDRKGKGKAKATDIPISTDEEHYTPIYPHLHDLPNPIPNSRSSSPSKTKSSKGTQIPTTASPHAQSKSASVSASGPGASSSTHHPGNHTHTQTQRQLQPKSKSQSKTLKSDFISVQSMEEREKELEADDGFEVFEDSPPPTPTSTNVSLGTSTTSVPNGRGRIKTSTSASGGAVAVPKHHHPHRSSVSSHTSGSMSTSMSASGSTMRPYSRPNPNPNPNPTLASSFHRGAPPKLVEKPFGGRRLVGGRNSRTYAQKRAAGGASSSSSSSSSSSASPSSKTRRDHAGGGVKPVESSSSPSSTYIDSMRDVSGRGRLEHRRHEVEAVEAVGEVSRRHNGKNKESTGTGTFKAARRPSKVYSGRSAPAAAHHASSGNRDRSRTAREEERADEDDEDADVDVAVNADMYMAETRNSEPGEHSGSEDDGDTGRDQDMEVDAVEEDGDGYMDLDQDAEPAVYGKRVSRYSPAEDTEVDEEEGNEEDIEAQEEEVNEESDVQHVQRTLTYRNKGKAKPRQLTPTATDHDHSGADEAVPTPASSDDEYYDGPLFTQPPSEAGSPNLSHPFELRTPHSSQSFSKTKSSRSDNDPPSGATTQLQPPSTPLASSSSRTLHRSNGRDPNHISISQLMSPGSTEKVARSLKKIGKFVDKNNAHSPEAMRVSFENLKTFIDEMDTKKKEMVRAYMKGNVVWEEVKKDMKETFQQMRETNGKLTEEEMEYIITEAKARVYRDRGSPIPHNASDPEPFVSEASGTDEEKEPLESKPRLPPLKPVPTNVRSKPQHSSHRPSKSRDAGVSVERRARDSISSSKETRGVTPSPPSIPKQNPARPRHSGPQIFAAPSKIDELLSRYKVPMSGPTKRLVAEPRSRDSLASDTSSFPVPNNSSVDYPAGSDKGKGKAKARDVFDDDVVDSSRSRRNTFGDEAPKPYQDVPKFDLRKLAVQSKVNGSRRSSLPARTSHIPLSASNLPENRLSISTSHHPQTPLSTSRMQAPETEQSTLINALIDSFSSKYQLTPEFVYSVWKDVVDISDTERILQKISRTKTELVDESRRRRSLPNSAASTPSIDFIALQASSSPASGLANEPTSSSQMSTNKTLASRHTPSSLISPNETPASRHTPGSQVSFNEPPSESRPSSMTTSLRQSSSPTTHSTSQSKHRDSQQIQVRKKRRSSPTRRSSSGQFTPLTTNDSGPESDYSPPRSSRAGQMLRLMKQGRWEEALEREHRRASLTGFVERRVDRREYSSGASSSRSPEVRAEVGEREYSRTSPTSGAEKNPGREEEINGASSSRSPELKPEIRRRHWNWEELQEKIVPSASPRNLKKLDELEKLYGDDFITSMTVTILDRIM</sequence>
<dbReference type="InterPro" id="IPR015010">
    <property type="entry name" value="TERF2IP_Myb"/>
</dbReference>
<feature type="compositionally biased region" description="Basic and acidic residues" evidence="1">
    <location>
        <begin position="696"/>
        <end position="707"/>
    </location>
</feature>
<feature type="compositionally biased region" description="Basic and acidic residues" evidence="1">
    <location>
        <begin position="1569"/>
        <end position="1581"/>
    </location>
</feature>
<dbReference type="EMBL" id="JAACJM010000017">
    <property type="protein sequence ID" value="KAF5367961.1"/>
    <property type="molecule type" value="Genomic_DNA"/>
</dbReference>
<feature type="region of interest" description="Disordered" evidence="1">
    <location>
        <begin position="1049"/>
        <end position="1285"/>
    </location>
</feature>
<feature type="compositionally biased region" description="Low complexity" evidence="1">
    <location>
        <begin position="386"/>
        <end position="403"/>
    </location>
</feature>
<dbReference type="Proteomes" id="UP000559256">
    <property type="component" value="Unassembled WGS sequence"/>
</dbReference>
<feature type="compositionally biased region" description="Acidic residues" evidence="1">
    <location>
        <begin position="447"/>
        <end position="457"/>
    </location>
</feature>
<feature type="compositionally biased region" description="Basic and acidic residues" evidence="1">
    <location>
        <begin position="1179"/>
        <end position="1189"/>
    </location>
</feature>
<dbReference type="SUPFAM" id="SSF46689">
    <property type="entry name" value="Homeodomain-like"/>
    <property type="match status" value="1"/>
</dbReference>
<comment type="caution">
    <text evidence="3">The sequence shown here is derived from an EMBL/GenBank/DDBJ whole genome shotgun (WGS) entry which is preliminary data.</text>
</comment>
<feature type="compositionally biased region" description="Low complexity" evidence="1">
    <location>
        <begin position="684"/>
        <end position="694"/>
    </location>
</feature>
<feature type="compositionally biased region" description="Low complexity" evidence="1">
    <location>
        <begin position="580"/>
        <end position="600"/>
    </location>
</feature>
<proteinExistence type="predicted"/>
<protein>
    <recommendedName>
        <fullName evidence="2">TERF2-interacting telomeric protein 1 Myb domain-containing protein</fullName>
    </recommendedName>
</protein>
<evidence type="ECO:0000313" key="4">
    <source>
        <dbReference type="Proteomes" id="UP000559256"/>
    </source>
</evidence>
<feature type="compositionally biased region" description="Polar residues" evidence="1">
    <location>
        <begin position="1190"/>
        <end position="1204"/>
    </location>
</feature>
<dbReference type="OrthoDB" id="435460at2759"/>
<feature type="compositionally biased region" description="Polar residues" evidence="1">
    <location>
        <begin position="870"/>
        <end position="880"/>
    </location>
</feature>